<feature type="compositionally biased region" description="Pro residues" evidence="1">
    <location>
        <begin position="33"/>
        <end position="43"/>
    </location>
</feature>
<keyword evidence="3" id="KW-1185">Reference proteome</keyword>
<sequence length="204" mass="23355">MGQRARNVISEVRDYHFSKLKLTSGDLQRPKWNAPPSPSPSPPSERFSSDTNLHYSDKGVVGVRMQSSAVQEVGYMLMQHMTFDMFFMAAYPRPDQIFSRYRKILFLCTDRLAKNSPSPEPFFEIATRADRDTRYCRGLISMGQTRLRNHRSDLKATCAGYIEDEYKVTSKTRDRILAWTNDGAYLLGGDVDVRSGLLLETCTY</sequence>
<organism evidence="2 3">
    <name type="scientific">Cristinia sonorae</name>
    <dbReference type="NCBI Taxonomy" id="1940300"/>
    <lineage>
        <taxon>Eukaryota</taxon>
        <taxon>Fungi</taxon>
        <taxon>Dikarya</taxon>
        <taxon>Basidiomycota</taxon>
        <taxon>Agaricomycotina</taxon>
        <taxon>Agaricomycetes</taxon>
        <taxon>Agaricomycetidae</taxon>
        <taxon>Agaricales</taxon>
        <taxon>Pleurotineae</taxon>
        <taxon>Stephanosporaceae</taxon>
        <taxon>Cristinia</taxon>
    </lineage>
</organism>
<proteinExistence type="predicted"/>
<name>A0A8K0UG90_9AGAR</name>
<evidence type="ECO:0000313" key="3">
    <source>
        <dbReference type="Proteomes" id="UP000813824"/>
    </source>
</evidence>
<evidence type="ECO:0000256" key="1">
    <source>
        <dbReference type="SAM" id="MobiDB-lite"/>
    </source>
</evidence>
<comment type="caution">
    <text evidence="2">The sequence shown here is derived from an EMBL/GenBank/DDBJ whole genome shotgun (WGS) entry which is preliminary data.</text>
</comment>
<feature type="region of interest" description="Disordered" evidence="1">
    <location>
        <begin position="26"/>
        <end position="51"/>
    </location>
</feature>
<gene>
    <name evidence="2" type="ORF">BXZ70DRAFT_957086</name>
</gene>
<reference evidence="2" key="1">
    <citation type="journal article" date="2021" name="New Phytol.">
        <title>Evolutionary innovations through gain and loss of genes in the ectomycorrhizal Boletales.</title>
        <authorList>
            <person name="Wu G."/>
            <person name="Miyauchi S."/>
            <person name="Morin E."/>
            <person name="Kuo A."/>
            <person name="Drula E."/>
            <person name="Varga T."/>
            <person name="Kohler A."/>
            <person name="Feng B."/>
            <person name="Cao Y."/>
            <person name="Lipzen A."/>
            <person name="Daum C."/>
            <person name="Hundley H."/>
            <person name="Pangilinan J."/>
            <person name="Johnson J."/>
            <person name="Barry K."/>
            <person name="LaButti K."/>
            <person name="Ng V."/>
            <person name="Ahrendt S."/>
            <person name="Min B."/>
            <person name="Choi I.G."/>
            <person name="Park H."/>
            <person name="Plett J.M."/>
            <person name="Magnuson J."/>
            <person name="Spatafora J.W."/>
            <person name="Nagy L.G."/>
            <person name="Henrissat B."/>
            <person name="Grigoriev I.V."/>
            <person name="Yang Z.L."/>
            <person name="Xu J."/>
            <person name="Martin F.M."/>
        </authorList>
    </citation>
    <scope>NUCLEOTIDE SEQUENCE</scope>
    <source>
        <strain evidence="2">KKN 215</strain>
    </source>
</reference>
<dbReference type="EMBL" id="JAEVFJ010000044">
    <property type="protein sequence ID" value="KAH8085428.1"/>
    <property type="molecule type" value="Genomic_DNA"/>
</dbReference>
<dbReference type="AlphaFoldDB" id="A0A8K0UG90"/>
<dbReference type="Proteomes" id="UP000813824">
    <property type="component" value="Unassembled WGS sequence"/>
</dbReference>
<evidence type="ECO:0000313" key="2">
    <source>
        <dbReference type="EMBL" id="KAH8085428.1"/>
    </source>
</evidence>
<accession>A0A8K0UG90</accession>
<protein>
    <submittedName>
        <fullName evidence="2">Uncharacterized protein</fullName>
    </submittedName>
</protein>